<feature type="domain" description="Zn(2)-C6 fungal-type" evidence="3">
    <location>
        <begin position="34"/>
        <end position="62"/>
    </location>
</feature>
<evidence type="ECO:0000313" key="5">
    <source>
        <dbReference type="Proteomes" id="UP001590950"/>
    </source>
</evidence>
<comment type="caution">
    <text evidence="4">The sequence shown here is derived from an EMBL/GenBank/DDBJ whole genome shotgun (WGS) entry which is preliminary data.</text>
</comment>
<evidence type="ECO:0000259" key="3">
    <source>
        <dbReference type="PROSITE" id="PS50048"/>
    </source>
</evidence>
<dbReference type="PROSITE" id="PS00463">
    <property type="entry name" value="ZN2_CY6_FUNGAL_1"/>
    <property type="match status" value="1"/>
</dbReference>
<feature type="compositionally biased region" description="Polar residues" evidence="2">
    <location>
        <begin position="137"/>
        <end position="149"/>
    </location>
</feature>
<reference evidence="4 5" key="1">
    <citation type="submission" date="2024-09" db="EMBL/GenBank/DDBJ databases">
        <title>Rethinking Asexuality: The Enigmatic Case of Functional Sexual Genes in Lepraria (Stereocaulaceae).</title>
        <authorList>
            <person name="Doellman M."/>
            <person name="Sun Y."/>
            <person name="Barcenas-Pena A."/>
            <person name="Lumbsch H.T."/>
            <person name="Grewe F."/>
        </authorList>
    </citation>
    <scope>NUCLEOTIDE SEQUENCE [LARGE SCALE GENOMIC DNA]</scope>
    <source>
        <strain evidence="4 5">Mercado 3170</strain>
    </source>
</reference>
<dbReference type="SMART" id="SM00066">
    <property type="entry name" value="GAL4"/>
    <property type="match status" value="1"/>
</dbReference>
<evidence type="ECO:0000313" key="4">
    <source>
        <dbReference type="EMBL" id="KAL2040212.1"/>
    </source>
</evidence>
<dbReference type="Proteomes" id="UP001590950">
    <property type="component" value="Unassembled WGS sequence"/>
</dbReference>
<organism evidence="4 5">
    <name type="scientific">Stereocaulon virgatum</name>
    <dbReference type="NCBI Taxonomy" id="373712"/>
    <lineage>
        <taxon>Eukaryota</taxon>
        <taxon>Fungi</taxon>
        <taxon>Dikarya</taxon>
        <taxon>Ascomycota</taxon>
        <taxon>Pezizomycotina</taxon>
        <taxon>Lecanoromycetes</taxon>
        <taxon>OSLEUM clade</taxon>
        <taxon>Lecanoromycetidae</taxon>
        <taxon>Lecanorales</taxon>
        <taxon>Lecanorineae</taxon>
        <taxon>Stereocaulaceae</taxon>
        <taxon>Stereocaulon</taxon>
    </lineage>
</organism>
<feature type="compositionally biased region" description="Low complexity" evidence="2">
    <location>
        <begin position="107"/>
        <end position="117"/>
    </location>
</feature>
<evidence type="ECO:0000256" key="2">
    <source>
        <dbReference type="SAM" id="MobiDB-lite"/>
    </source>
</evidence>
<dbReference type="EMBL" id="JBEFKJ010000022">
    <property type="protein sequence ID" value="KAL2040212.1"/>
    <property type="molecule type" value="Genomic_DNA"/>
</dbReference>
<dbReference type="CDD" id="cd00067">
    <property type="entry name" value="GAL4"/>
    <property type="match status" value="1"/>
</dbReference>
<feature type="compositionally biased region" description="Polar residues" evidence="2">
    <location>
        <begin position="83"/>
        <end position="98"/>
    </location>
</feature>
<dbReference type="PANTHER" id="PTHR38111">
    <property type="entry name" value="ZN(2)-C6 FUNGAL-TYPE DOMAIN-CONTAINING PROTEIN-RELATED"/>
    <property type="match status" value="1"/>
</dbReference>
<dbReference type="InterPro" id="IPR036864">
    <property type="entry name" value="Zn2-C6_fun-type_DNA-bd_sf"/>
</dbReference>
<evidence type="ECO:0000256" key="1">
    <source>
        <dbReference type="ARBA" id="ARBA00023242"/>
    </source>
</evidence>
<dbReference type="InterPro" id="IPR053178">
    <property type="entry name" value="Osmoadaptation_assoc"/>
</dbReference>
<keyword evidence="1" id="KW-0539">Nucleus</keyword>
<feature type="region of interest" description="Disordered" evidence="2">
    <location>
        <begin position="74"/>
        <end position="156"/>
    </location>
</feature>
<name>A0ABR4A2P3_9LECA</name>
<dbReference type="Pfam" id="PF00172">
    <property type="entry name" value="Zn_clus"/>
    <property type="match status" value="1"/>
</dbReference>
<keyword evidence="5" id="KW-1185">Reference proteome</keyword>
<dbReference type="PROSITE" id="PS50048">
    <property type="entry name" value="ZN2_CY6_FUNGAL_2"/>
    <property type="match status" value="1"/>
</dbReference>
<sequence length="597" mass="66685">MKLLPLERVAFGETRPRTAYIAESMVNIPGRSKGCMTCRRRKVKCDEGKPTCQRCERGGHNCQGYPHPLRVVFDRSCPPVPPKSQSEGSTSNVKDTTGNEGGMLAISRSSSRTTSRRPSTELLPISHSRSRRPSAESVGSVQEELTTRSLLREPNPLPTRDEIYSSFLVNNLLVHVDIGRGAILGACEKRSPMTDDSVQALAMAFYGRVHHQDQICQQAAVWYGKALRKLSRDLTDPDLVCSTSIVLSTTTLAMYEFVTSTQMTAWIQHAGGVGRLIEARGPWRHQSPGELRLFESVRLIIAARALNNATRCFLEQPNWTNIPWALAPNEKSSWNFLVDIFCTLPGLTEDRKHLKIARIASFATSAPSMDLKASKVCSFAIPPSATDLALAPRSPYDYQSRITTLRERLSKQLHVLQEWKTLWDEINGSAVSSLEHATLAFSSYELPFEIFGSALDFPDLPRANEYTLYNTILFSLLSILFEIEHGWLSSNTFSDAHPSPLPKVYVSREQSAKIPDDLLVKRRQAALDICRAVPYHLLFEKHGCGGAYLLMFPLMIAQQHFTPPWTETPTSEAHWIKAVLKHIADAWGLGCMYAADD</sequence>
<gene>
    <name evidence="4" type="ORF">N7G274_007115</name>
</gene>
<dbReference type="InterPro" id="IPR001138">
    <property type="entry name" value="Zn2Cys6_DnaBD"/>
</dbReference>
<proteinExistence type="predicted"/>
<dbReference type="Gene3D" id="4.10.240.10">
    <property type="entry name" value="Zn(2)-C6 fungal-type DNA-binding domain"/>
    <property type="match status" value="1"/>
</dbReference>
<dbReference type="PANTHER" id="PTHR38111:SF2">
    <property type="entry name" value="FINGER DOMAIN PROTEIN, PUTATIVE (AFU_ORTHOLOGUE AFUA_1G01560)-RELATED"/>
    <property type="match status" value="1"/>
</dbReference>
<dbReference type="SUPFAM" id="SSF57701">
    <property type="entry name" value="Zn2/Cys6 DNA-binding domain"/>
    <property type="match status" value="1"/>
</dbReference>
<accession>A0ABR4A2P3</accession>
<protein>
    <recommendedName>
        <fullName evidence="3">Zn(2)-C6 fungal-type domain-containing protein</fullName>
    </recommendedName>
</protein>